<organism evidence="3 4">
    <name type="scientific">Acidianus ambivalens</name>
    <name type="common">Desulfurolobus ambivalens</name>
    <dbReference type="NCBI Taxonomy" id="2283"/>
    <lineage>
        <taxon>Archaea</taxon>
        <taxon>Thermoproteota</taxon>
        <taxon>Thermoprotei</taxon>
        <taxon>Sulfolobales</taxon>
        <taxon>Sulfolobaceae</taxon>
        <taxon>Acidianus</taxon>
    </lineage>
</organism>
<evidence type="ECO:0000313" key="2">
    <source>
        <dbReference type="EMBL" id="MQL54961.1"/>
    </source>
</evidence>
<dbReference type="Proteomes" id="UP000426328">
    <property type="component" value="Chromosome"/>
</dbReference>
<dbReference type="KEGG" id="aamb:D1866_12720"/>
<dbReference type="Proteomes" id="UP000474054">
    <property type="component" value="Unassembled WGS sequence"/>
</dbReference>
<evidence type="ECO:0000259" key="1">
    <source>
        <dbReference type="SMART" id="SM00933"/>
    </source>
</evidence>
<proteinExistence type="predicted"/>
<dbReference type="EMBL" id="WHYS01000001">
    <property type="protein sequence ID" value="MQL54961.1"/>
    <property type="molecule type" value="Genomic_DNA"/>
</dbReference>
<dbReference type="AlphaFoldDB" id="A0A650CYK2"/>
<dbReference type="Pfam" id="PF09376">
    <property type="entry name" value="NurA"/>
    <property type="match status" value="1"/>
</dbReference>
<accession>A0A650CYK2</accession>
<dbReference type="InterPro" id="IPR018977">
    <property type="entry name" value="NurA_domain"/>
</dbReference>
<evidence type="ECO:0000313" key="5">
    <source>
        <dbReference type="Proteomes" id="UP000474054"/>
    </source>
</evidence>
<dbReference type="EMBL" id="CP045482">
    <property type="protein sequence ID" value="QGR22745.1"/>
    <property type="molecule type" value="Genomic_DNA"/>
</dbReference>
<dbReference type="SMART" id="SM00933">
    <property type="entry name" value="NurA"/>
    <property type="match status" value="1"/>
</dbReference>
<name>A0A650CYK2_ACIAM</name>
<evidence type="ECO:0000313" key="3">
    <source>
        <dbReference type="EMBL" id="QGR22745.1"/>
    </source>
</evidence>
<protein>
    <recommendedName>
        <fullName evidence="1">NurA domain-containing protein</fullName>
    </recommendedName>
</protein>
<sequence>MPRFLNLLASKALIFGNKTSVINERGVSSTIIRLTSSNKCAFNLKISAIDGSLHEINSDEGTISFVIAGAVNFTLNQGRLNYLSSIIETRICNSKGEEIMRELEYKLANEINADIIFMDRKFSMDKKIGMKIPKNSIGIVKDFNREEVSITEDPPWITINKEEDFYTGYYKITSWVFRYETNLDNLELLQCLIYNLSQEPIPEALGYNYPLFLADKLVKYYRDKYAKVLDFTSNKELSRYRDFRRIVEHVRRFV</sequence>
<keyword evidence="4" id="KW-1185">Reference proteome</keyword>
<gene>
    <name evidence="3" type="ORF">D1866_12720</name>
    <name evidence="2" type="ORF">GFB69_04160</name>
</gene>
<reference evidence="3 4" key="2">
    <citation type="submission" date="2019-10" db="EMBL/GenBank/DDBJ databases">
        <title>Genome Sequences from Six Type Strain Members of the Archaeal Family Sulfolobaceae: Acidianus ambivalens, Acidianus infernus, Metallosphaera prunae, Stygiolobus azoricus, Sulfolobus metallicus, and Sulfurisphaera ohwakuensis.</title>
        <authorList>
            <person name="Counts J.A."/>
            <person name="Kelly R.M."/>
        </authorList>
    </citation>
    <scope>NUCLEOTIDE SEQUENCE [LARGE SCALE GENOMIC DNA]</scope>
    <source>
        <strain evidence="3 4">LEI 10</strain>
    </source>
</reference>
<evidence type="ECO:0000313" key="4">
    <source>
        <dbReference type="Proteomes" id="UP000426328"/>
    </source>
</evidence>
<reference evidence="2 5" key="1">
    <citation type="submission" date="2019-10" db="EMBL/GenBank/DDBJ databases">
        <title>Comparative genomics of sulfur disproportionating microorganisms.</title>
        <authorList>
            <person name="Ward L.M."/>
            <person name="Bertran E."/>
            <person name="Johnston D."/>
        </authorList>
    </citation>
    <scope>NUCLEOTIDE SEQUENCE [LARGE SCALE GENOMIC DNA]</scope>
    <source>
        <strain evidence="2 5">DSM 3772</strain>
    </source>
</reference>
<feature type="domain" description="NurA" evidence="1">
    <location>
        <begin position="44"/>
        <end position="220"/>
    </location>
</feature>